<organism evidence="2 3">
    <name type="scientific">Albugo candida</name>
    <dbReference type="NCBI Taxonomy" id="65357"/>
    <lineage>
        <taxon>Eukaryota</taxon>
        <taxon>Sar</taxon>
        <taxon>Stramenopiles</taxon>
        <taxon>Oomycota</taxon>
        <taxon>Peronosporomycetes</taxon>
        <taxon>Albuginales</taxon>
        <taxon>Albuginaceae</taxon>
        <taxon>Albugo</taxon>
    </lineage>
</organism>
<feature type="chain" id="PRO_5001529731" evidence="1">
    <location>
        <begin position="22"/>
        <end position="296"/>
    </location>
</feature>
<comment type="caution">
    <text evidence="2">The sequence shown here is derived from an EMBL/GenBank/DDBJ whole genome shotgun (WGS) entry which is preliminary data.</text>
</comment>
<dbReference type="AlphaFoldDB" id="A0A024GRP9"/>
<evidence type="ECO:0000313" key="3">
    <source>
        <dbReference type="Proteomes" id="UP000053237"/>
    </source>
</evidence>
<dbReference type="InParanoid" id="A0A024GRP9"/>
<accession>A0A024GRP9</accession>
<gene>
    <name evidence="2" type="ORF">BN9_102840</name>
</gene>
<evidence type="ECO:0000313" key="2">
    <source>
        <dbReference type="EMBL" id="CCI49030.1"/>
    </source>
</evidence>
<sequence>MKIYRIYSVLLIQILRYVVKGNDPFDTPETFNRHSSDKLLHRKRSKNPAPKDITPINVECNVHNGDDFNAGEFEIVLFTNKLVIPHKDESLRFLCRKDPKILLDKSTFLLTPENTIWQQGDTFCVTFDHMQSVLISNQRACIETSMYPLEPKLSSWKIMFFSVKILREDKELMAVPAPFVIFDPSVKGIYYPEILALSIPGDHSSKRRQNTYHPRTEEWTKLIKNNAAWSEVKFSHKETISINSESNIKFTRYDGNNAWIIGSDVLANAKVNLYRVGGSFRAAIRQDNDNFNQSSS</sequence>
<keyword evidence="1" id="KW-0732">Signal</keyword>
<dbReference type="EMBL" id="CAIX01000268">
    <property type="protein sequence ID" value="CCI49030.1"/>
    <property type="molecule type" value="Genomic_DNA"/>
</dbReference>
<protein>
    <submittedName>
        <fullName evidence="2">Uncharacterized protein</fullName>
    </submittedName>
</protein>
<dbReference type="Proteomes" id="UP000053237">
    <property type="component" value="Unassembled WGS sequence"/>
</dbReference>
<name>A0A024GRP9_9STRA</name>
<evidence type="ECO:0000256" key="1">
    <source>
        <dbReference type="SAM" id="SignalP"/>
    </source>
</evidence>
<reference evidence="2 3" key="1">
    <citation type="submission" date="2012-05" db="EMBL/GenBank/DDBJ databases">
        <title>Recombination and specialization in a pathogen metapopulation.</title>
        <authorList>
            <person name="Gardiner A."/>
            <person name="Kemen E."/>
            <person name="Schultz-Larsen T."/>
            <person name="MacLean D."/>
            <person name="Van Oosterhout C."/>
            <person name="Jones J.D.G."/>
        </authorList>
    </citation>
    <scope>NUCLEOTIDE SEQUENCE [LARGE SCALE GENOMIC DNA]</scope>
    <source>
        <strain evidence="2 3">Ac Nc2</strain>
    </source>
</reference>
<keyword evidence="3" id="KW-1185">Reference proteome</keyword>
<proteinExistence type="predicted"/>
<feature type="signal peptide" evidence="1">
    <location>
        <begin position="1"/>
        <end position="21"/>
    </location>
</feature>